<dbReference type="Proteomes" id="UP000245838">
    <property type="component" value="Chromosome sggmmb4_Chromosome"/>
</dbReference>
<keyword evidence="1" id="KW-0645">Protease</keyword>
<proteinExistence type="predicted"/>
<sequence length="93" mass="10298">MLPFARAELPVLDITSGVAGDSCLQRKVSAYIPQGTVCYQSQQDNLLWLDRHLHGQLARRTRDGLILLRPLLREPTGAQVKATAKTNRASTQT</sequence>
<keyword evidence="1" id="KW-0031">Aminopeptidase</keyword>
<reference evidence="1 2" key="1">
    <citation type="submission" date="2015-05" db="EMBL/GenBank/DDBJ databases">
        <authorList>
            <person name="Goodhead I."/>
        </authorList>
    </citation>
    <scope>NUCLEOTIDE SEQUENCE [LARGE SCALE GENOMIC DNA]</scope>
    <source>
        <strain evidence="2">morsitans</strain>
    </source>
</reference>
<dbReference type="EMBL" id="LN854557">
    <property type="protein sequence ID" value="CRL44235.1"/>
    <property type="molecule type" value="Genomic_DNA"/>
</dbReference>
<evidence type="ECO:0000313" key="2">
    <source>
        <dbReference type="Proteomes" id="UP000245838"/>
    </source>
</evidence>
<accession>A0A193QH38</accession>
<gene>
    <name evidence="1" type="ORF">SGGMMB4_01229</name>
</gene>
<protein>
    <submittedName>
        <fullName evidence="1">Alkaline phosphatase isozyme conversion aminopeptidase</fullName>
    </submittedName>
</protein>
<evidence type="ECO:0000313" key="1">
    <source>
        <dbReference type="EMBL" id="CRL44235.1"/>
    </source>
</evidence>
<name>A0A193QH38_SODGM</name>
<organism evidence="1 2">
    <name type="scientific">Sodalis glossinidius (strain morsitans)</name>
    <dbReference type="NCBI Taxonomy" id="343509"/>
    <lineage>
        <taxon>Bacteria</taxon>
        <taxon>Pseudomonadati</taxon>
        <taxon>Pseudomonadota</taxon>
        <taxon>Gammaproteobacteria</taxon>
        <taxon>Enterobacterales</taxon>
        <taxon>Bruguierivoracaceae</taxon>
        <taxon>Sodalis</taxon>
    </lineage>
</organism>
<keyword evidence="1" id="KW-0378">Hydrolase</keyword>
<dbReference type="RefSeq" id="WP_041866636.1">
    <property type="nucleotide sequence ID" value="NC_007712.1"/>
</dbReference>
<dbReference type="AlphaFoldDB" id="A0A193QH38"/>
<dbReference type="GO" id="GO:0004177">
    <property type="term" value="F:aminopeptidase activity"/>
    <property type="evidence" value="ECO:0007669"/>
    <property type="project" value="UniProtKB-KW"/>
</dbReference>